<evidence type="ECO:0000313" key="9">
    <source>
        <dbReference type="Proteomes" id="UP000002051"/>
    </source>
</evidence>
<evidence type="ECO:0000256" key="4">
    <source>
        <dbReference type="ARBA" id="ARBA00022989"/>
    </source>
</evidence>
<reference evidence="7 9" key="1">
    <citation type="journal article" date="2011" name="Nature">
        <title>The Medicago genome provides insight into the evolution of rhizobial symbioses.</title>
        <authorList>
            <person name="Young N.D."/>
            <person name="Debelle F."/>
            <person name="Oldroyd G.E."/>
            <person name="Geurts R."/>
            <person name="Cannon S.B."/>
            <person name="Udvardi M.K."/>
            <person name="Benedito V.A."/>
            <person name="Mayer K.F."/>
            <person name="Gouzy J."/>
            <person name="Schoof H."/>
            <person name="Van de Peer Y."/>
            <person name="Proost S."/>
            <person name="Cook D.R."/>
            <person name="Meyers B.C."/>
            <person name="Spannagl M."/>
            <person name="Cheung F."/>
            <person name="De Mita S."/>
            <person name="Krishnakumar V."/>
            <person name="Gundlach H."/>
            <person name="Zhou S."/>
            <person name="Mudge J."/>
            <person name="Bharti A.K."/>
            <person name="Murray J.D."/>
            <person name="Naoumkina M.A."/>
            <person name="Rosen B."/>
            <person name="Silverstein K.A."/>
            <person name="Tang H."/>
            <person name="Rombauts S."/>
            <person name="Zhao P.X."/>
            <person name="Zhou P."/>
            <person name="Barbe V."/>
            <person name="Bardou P."/>
            <person name="Bechner M."/>
            <person name="Bellec A."/>
            <person name="Berger A."/>
            <person name="Berges H."/>
            <person name="Bidwell S."/>
            <person name="Bisseling T."/>
            <person name="Choisne N."/>
            <person name="Couloux A."/>
            <person name="Denny R."/>
            <person name="Deshpande S."/>
            <person name="Dai X."/>
            <person name="Doyle J.J."/>
            <person name="Dudez A.M."/>
            <person name="Farmer A.D."/>
            <person name="Fouteau S."/>
            <person name="Franken C."/>
            <person name="Gibelin C."/>
            <person name="Gish J."/>
            <person name="Goldstein S."/>
            <person name="Gonzalez A.J."/>
            <person name="Green P.J."/>
            <person name="Hallab A."/>
            <person name="Hartog M."/>
            <person name="Hua A."/>
            <person name="Humphray S.J."/>
            <person name="Jeong D.H."/>
            <person name="Jing Y."/>
            <person name="Jocker A."/>
            <person name="Kenton S.M."/>
            <person name="Kim D.J."/>
            <person name="Klee K."/>
            <person name="Lai H."/>
            <person name="Lang C."/>
            <person name="Lin S."/>
            <person name="Macmil S.L."/>
            <person name="Magdelenat G."/>
            <person name="Matthews L."/>
            <person name="McCorrison J."/>
            <person name="Monaghan E.L."/>
            <person name="Mun J.H."/>
            <person name="Najar F.Z."/>
            <person name="Nicholson C."/>
            <person name="Noirot C."/>
            <person name="O'Bleness M."/>
            <person name="Paule C.R."/>
            <person name="Poulain J."/>
            <person name="Prion F."/>
            <person name="Qin B."/>
            <person name="Qu C."/>
            <person name="Retzel E.F."/>
            <person name="Riddle C."/>
            <person name="Sallet E."/>
            <person name="Samain S."/>
            <person name="Samson N."/>
            <person name="Sanders I."/>
            <person name="Saurat O."/>
            <person name="Scarpelli C."/>
            <person name="Schiex T."/>
            <person name="Segurens B."/>
            <person name="Severin A.J."/>
            <person name="Sherrier D.J."/>
            <person name="Shi R."/>
            <person name="Sims S."/>
            <person name="Singer S.R."/>
            <person name="Sinharoy S."/>
            <person name="Sterck L."/>
            <person name="Viollet A."/>
            <person name="Wang B.B."/>
            <person name="Wang K."/>
            <person name="Wang M."/>
            <person name="Wang X."/>
            <person name="Warfsmann J."/>
            <person name="Weissenbach J."/>
            <person name="White D.D."/>
            <person name="White J.D."/>
            <person name="Wiley G.B."/>
            <person name="Wincker P."/>
            <person name="Xing Y."/>
            <person name="Yang L."/>
            <person name="Yao Z."/>
            <person name="Ying F."/>
            <person name="Zhai J."/>
            <person name="Zhou L."/>
            <person name="Zuber A."/>
            <person name="Denarie J."/>
            <person name="Dixon R.A."/>
            <person name="May G.D."/>
            <person name="Schwartz D.C."/>
            <person name="Rogers J."/>
            <person name="Quetier F."/>
            <person name="Town C.D."/>
            <person name="Roe B.A."/>
        </authorList>
    </citation>
    <scope>NUCLEOTIDE SEQUENCE [LARGE SCALE GENOMIC DNA]</scope>
    <source>
        <strain evidence="7">A17</strain>
        <strain evidence="8 9">cv. Jemalong A17</strain>
    </source>
</reference>
<name>G7IWU4_MEDTR</name>
<dbReference type="InterPro" id="IPR011009">
    <property type="entry name" value="Kinase-like_dom_sf"/>
</dbReference>
<evidence type="ECO:0000256" key="2">
    <source>
        <dbReference type="ARBA" id="ARBA00022692"/>
    </source>
</evidence>
<dbReference type="InterPro" id="IPR001245">
    <property type="entry name" value="Ser-Thr/Tyr_kinase_cat_dom"/>
</dbReference>
<keyword evidence="5" id="KW-0472">Membrane</keyword>
<keyword evidence="7" id="KW-0808">Transferase</keyword>
<evidence type="ECO:0000256" key="5">
    <source>
        <dbReference type="ARBA" id="ARBA00023136"/>
    </source>
</evidence>
<keyword evidence="7" id="KW-0418">Kinase</keyword>
<evidence type="ECO:0000259" key="6">
    <source>
        <dbReference type="PROSITE" id="PS50011"/>
    </source>
</evidence>
<accession>G7IWU4</accession>
<dbReference type="GO" id="GO:0005524">
    <property type="term" value="F:ATP binding"/>
    <property type="evidence" value="ECO:0007669"/>
    <property type="project" value="InterPro"/>
</dbReference>
<evidence type="ECO:0000313" key="8">
    <source>
        <dbReference type="EnsemblPlants" id="AES69507"/>
    </source>
</evidence>
<dbReference type="HOGENOM" id="CLU_2124738_0_0_1"/>
<keyword evidence="9" id="KW-1185">Reference proteome</keyword>
<dbReference type="EMBL" id="CM001219">
    <property type="protein sequence ID" value="AES69507.1"/>
    <property type="molecule type" value="Genomic_DNA"/>
</dbReference>
<reference evidence="8" key="3">
    <citation type="submission" date="2015-04" db="UniProtKB">
        <authorList>
            <consortium name="EnsemblPlants"/>
        </authorList>
    </citation>
    <scope>IDENTIFICATION</scope>
    <source>
        <strain evidence="8">cv. Jemalong A17</strain>
    </source>
</reference>
<evidence type="ECO:0000256" key="1">
    <source>
        <dbReference type="ARBA" id="ARBA00004167"/>
    </source>
</evidence>
<sequence>MTLSNTFSIRSVALSKIKSTLSALEEFENQLYVWIVCNTIGMLNHKNLIDMWGYCVEGKNRLLVYEYMEHGSLVENLCSNSVDWNKRFKIVVATTKGFAYLLEEFGLFTQKQRK</sequence>
<evidence type="ECO:0000313" key="7">
    <source>
        <dbReference type="EMBL" id="AES69507.1"/>
    </source>
</evidence>
<proteinExistence type="predicted"/>
<dbReference type="InterPro" id="IPR000719">
    <property type="entry name" value="Prot_kinase_dom"/>
</dbReference>
<dbReference type="PROSITE" id="PS50011">
    <property type="entry name" value="PROTEIN_KINASE_DOM"/>
    <property type="match status" value="1"/>
</dbReference>
<dbReference type="EnsemblPlants" id="AES69507">
    <property type="protein sequence ID" value="AES69507"/>
    <property type="gene ID" value="MTR_3g030840"/>
</dbReference>
<gene>
    <name evidence="7" type="ordered locus">MTR_3g030840</name>
</gene>
<dbReference type="Gene3D" id="1.10.510.10">
    <property type="entry name" value="Transferase(Phosphotransferase) domain 1"/>
    <property type="match status" value="1"/>
</dbReference>
<feature type="domain" description="Protein kinase" evidence="6">
    <location>
        <begin position="1"/>
        <end position="114"/>
    </location>
</feature>
<dbReference type="PaxDb" id="3880-AES69507"/>
<dbReference type="Pfam" id="PF07714">
    <property type="entry name" value="PK_Tyr_Ser-Thr"/>
    <property type="match status" value="1"/>
</dbReference>
<keyword evidence="3" id="KW-0732">Signal</keyword>
<dbReference type="PANTHER" id="PTHR47974">
    <property type="entry name" value="OS07G0415500 PROTEIN"/>
    <property type="match status" value="1"/>
</dbReference>
<protein>
    <submittedName>
        <fullName evidence="7">Tyrosine kinase family protein</fullName>
    </submittedName>
</protein>
<dbReference type="GO" id="GO:0004672">
    <property type="term" value="F:protein kinase activity"/>
    <property type="evidence" value="ECO:0007669"/>
    <property type="project" value="InterPro"/>
</dbReference>
<keyword evidence="4" id="KW-1133">Transmembrane helix</keyword>
<dbReference type="AlphaFoldDB" id="G7IWU4"/>
<dbReference type="Proteomes" id="UP000002051">
    <property type="component" value="Chromosome 3"/>
</dbReference>
<evidence type="ECO:0000256" key="3">
    <source>
        <dbReference type="ARBA" id="ARBA00022729"/>
    </source>
</evidence>
<dbReference type="GO" id="GO:0016020">
    <property type="term" value="C:membrane"/>
    <property type="evidence" value="ECO:0007669"/>
    <property type="project" value="UniProtKB-SubCell"/>
</dbReference>
<organism evidence="7 9">
    <name type="scientific">Medicago truncatula</name>
    <name type="common">Barrel medic</name>
    <name type="synonym">Medicago tribuloides</name>
    <dbReference type="NCBI Taxonomy" id="3880"/>
    <lineage>
        <taxon>Eukaryota</taxon>
        <taxon>Viridiplantae</taxon>
        <taxon>Streptophyta</taxon>
        <taxon>Embryophyta</taxon>
        <taxon>Tracheophyta</taxon>
        <taxon>Spermatophyta</taxon>
        <taxon>Magnoliopsida</taxon>
        <taxon>eudicotyledons</taxon>
        <taxon>Gunneridae</taxon>
        <taxon>Pentapetalae</taxon>
        <taxon>rosids</taxon>
        <taxon>fabids</taxon>
        <taxon>Fabales</taxon>
        <taxon>Fabaceae</taxon>
        <taxon>Papilionoideae</taxon>
        <taxon>50 kb inversion clade</taxon>
        <taxon>NPAAA clade</taxon>
        <taxon>Hologalegina</taxon>
        <taxon>IRL clade</taxon>
        <taxon>Trifolieae</taxon>
        <taxon>Medicago</taxon>
    </lineage>
</organism>
<dbReference type="SUPFAM" id="SSF56112">
    <property type="entry name" value="Protein kinase-like (PK-like)"/>
    <property type="match status" value="1"/>
</dbReference>
<dbReference type="PANTHER" id="PTHR47974:SF3">
    <property type="entry name" value="RECEPTOR-LIKE SERINE_THREONINE-PROTEIN KINASE"/>
    <property type="match status" value="1"/>
</dbReference>
<comment type="subcellular location">
    <subcellularLocation>
        <location evidence="1">Membrane</location>
        <topology evidence="1">Single-pass membrane protein</topology>
    </subcellularLocation>
</comment>
<keyword evidence="2" id="KW-0812">Transmembrane</keyword>
<reference evidence="7 9" key="2">
    <citation type="journal article" date="2014" name="BMC Genomics">
        <title>An improved genome release (version Mt4.0) for the model legume Medicago truncatula.</title>
        <authorList>
            <person name="Tang H."/>
            <person name="Krishnakumar V."/>
            <person name="Bidwell S."/>
            <person name="Rosen B."/>
            <person name="Chan A."/>
            <person name="Zhou S."/>
            <person name="Gentzbittel L."/>
            <person name="Childs K.L."/>
            <person name="Yandell M."/>
            <person name="Gundlach H."/>
            <person name="Mayer K.F."/>
            <person name="Schwartz D.C."/>
            <person name="Town C.D."/>
        </authorList>
    </citation>
    <scope>GENOME REANNOTATION</scope>
    <source>
        <strain evidence="8 9">cv. Jemalong A17</strain>
    </source>
</reference>